<comment type="caution">
    <text evidence="2">The sequence shown here is derived from an EMBL/GenBank/DDBJ whole genome shotgun (WGS) entry which is preliminary data.</text>
</comment>
<dbReference type="AlphaFoldDB" id="A0A178Y8N0"/>
<feature type="compositionally biased region" description="Basic and acidic residues" evidence="1">
    <location>
        <begin position="148"/>
        <end position="160"/>
    </location>
</feature>
<reference evidence="2 3" key="1">
    <citation type="journal article" date="2016" name="Int. J. Syst. Evol. Microbiol.">
        <title>Ensifer glycinis sp. nov., an novel rhizobial species associated with Glycine spp.</title>
        <authorList>
            <person name="Yan H."/>
            <person name="Yan J."/>
            <person name="Sui X.H."/>
            <person name="Wang E.T."/>
            <person name="Chen W.X."/>
            <person name="Zhang X.X."/>
            <person name="Chen W.F."/>
        </authorList>
    </citation>
    <scope>NUCLEOTIDE SEQUENCE [LARGE SCALE GENOMIC DNA]</scope>
    <source>
        <strain evidence="2 3">CCBAU 23380</strain>
    </source>
</reference>
<dbReference type="Proteomes" id="UP000094025">
    <property type="component" value="Unassembled WGS sequence"/>
</dbReference>
<name>A0A178Y8N0_9HYPH</name>
<keyword evidence="3" id="KW-1185">Reference proteome</keyword>
<evidence type="ECO:0000313" key="2">
    <source>
        <dbReference type="EMBL" id="OAP43786.1"/>
    </source>
</evidence>
<feature type="region of interest" description="Disordered" evidence="1">
    <location>
        <begin position="97"/>
        <end position="160"/>
    </location>
</feature>
<sequence length="205" mass="23218">MARFGADESWIACEIHMKTPPRRFIVEFKQVRRRSKERTNSVWGNTDLKALTREVEEMAPHLFNLTEEPVSPNVAYGPPASPNAEFLIADKENIGLGPEAVTPAQGSENAFSGLHNSSHSAVDATDKLQETPPVSHTRTNSKQRISRKLPERLSLDGRENVERPISRDELATLEAENKRLKRLLAERILTQNLQLKKMLDRFNLN</sequence>
<dbReference type="OrthoDB" id="8454019at2"/>
<evidence type="ECO:0000313" key="3">
    <source>
        <dbReference type="Proteomes" id="UP000094025"/>
    </source>
</evidence>
<dbReference type="EMBL" id="LPUX01000045">
    <property type="protein sequence ID" value="OAP43786.1"/>
    <property type="molecule type" value="Genomic_DNA"/>
</dbReference>
<proteinExistence type="predicted"/>
<evidence type="ECO:0000256" key="1">
    <source>
        <dbReference type="SAM" id="MobiDB-lite"/>
    </source>
</evidence>
<organism evidence="2 3">
    <name type="scientific">Sinorhizobium glycinis</name>
    <dbReference type="NCBI Taxonomy" id="1472378"/>
    <lineage>
        <taxon>Bacteria</taxon>
        <taxon>Pseudomonadati</taxon>
        <taxon>Pseudomonadota</taxon>
        <taxon>Alphaproteobacteria</taxon>
        <taxon>Hyphomicrobiales</taxon>
        <taxon>Rhizobiaceae</taxon>
        <taxon>Sinorhizobium/Ensifer group</taxon>
        <taxon>Sinorhizobium</taxon>
    </lineage>
</organism>
<protein>
    <submittedName>
        <fullName evidence="2">Uncharacterized protein</fullName>
    </submittedName>
</protein>
<feature type="compositionally biased region" description="Polar residues" evidence="1">
    <location>
        <begin position="104"/>
        <end position="120"/>
    </location>
</feature>
<gene>
    <name evidence="2" type="ORF">AU381_09150</name>
</gene>
<accession>A0A178Y8N0</accession>